<evidence type="ECO:0000313" key="2">
    <source>
        <dbReference type="EMBL" id="EGT30828.1"/>
    </source>
</evidence>
<protein>
    <submittedName>
        <fullName evidence="2">Uncharacterized protein</fullName>
    </submittedName>
</protein>
<evidence type="ECO:0000313" key="3">
    <source>
        <dbReference type="Proteomes" id="UP000008068"/>
    </source>
</evidence>
<organism evidence="3">
    <name type="scientific">Caenorhabditis brenneri</name>
    <name type="common">Nematode worm</name>
    <dbReference type="NCBI Taxonomy" id="135651"/>
    <lineage>
        <taxon>Eukaryota</taxon>
        <taxon>Metazoa</taxon>
        <taxon>Ecdysozoa</taxon>
        <taxon>Nematoda</taxon>
        <taxon>Chromadorea</taxon>
        <taxon>Rhabditida</taxon>
        <taxon>Rhabditina</taxon>
        <taxon>Rhabditomorpha</taxon>
        <taxon>Rhabditoidea</taxon>
        <taxon>Rhabditidae</taxon>
        <taxon>Peloderinae</taxon>
        <taxon>Caenorhabditis</taxon>
    </lineage>
</organism>
<proteinExistence type="predicted"/>
<keyword evidence="3" id="KW-1185">Reference proteome</keyword>
<accession>G0M9Z6</accession>
<keyword evidence="1" id="KW-0812">Transmembrane</keyword>
<dbReference type="EMBL" id="GL379787">
    <property type="protein sequence ID" value="EGT30828.1"/>
    <property type="molecule type" value="Genomic_DNA"/>
</dbReference>
<name>G0M9Z6_CAEBE</name>
<keyword evidence="1" id="KW-1133">Transmembrane helix</keyword>
<dbReference type="Proteomes" id="UP000008068">
    <property type="component" value="Unassembled WGS sequence"/>
</dbReference>
<feature type="transmembrane region" description="Helical" evidence="1">
    <location>
        <begin position="6"/>
        <end position="30"/>
    </location>
</feature>
<reference evidence="3" key="1">
    <citation type="submission" date="2011-07" db="EMBL/GenBank/DDBJ databases">
        <authorList>
            <consortium name="Caenorhabditis brenneri Sequencing and Analysis Consortium"/>
            <person name="Wilson R.K."/>
        </authorList>
    </citation>
    <scope>NUCLEOTIDE SEQUENCE [LARGE SCALE GENOMIC DNA]</scope>
    <source>
        <strain evidence="3">PB2801</strain>
    </source>
</reference>
<dbReference type="AlphaFoldDB" id="G0M9Z6"/>
<dbReference type="InParanoid" id="G0M9Z6"/>
<sequence>MNKNLLRSFAFTGMVLSFAILLGICFFLPYMDFQKRNMAKYREPTICDGLEMLCHKARQGLHRRKRLDIFQRNKINKDFLYYCHFVLDNCPVLENEVHEPEYGMTGHSLNPRLGGNDFIQAAMFQKCGEDSLEYEVAAKGPRSVELVVDWDSI</sequence>
<gene>
    <name evidence="2" type="ORF">CAEBREN_15386</name>
</gene>
<keyword evidence="1" id="KW-0472">Membrane</keyword>
<evidence type="ECO:0000256" key="1">
    <source>
        <dbReference type="SAM" id="Phobius"/>
    </source>
</evidence>
<dbReference type="HOGENOM" id="CLU_1714882_0_0_1"/>